<dbReference type="InterPro" id="IPR011006">
    <property type="entry name" value="CheY-like_superfamily"/>
</dbReference>
<dbReference type="Pfam" id="PF00072">
    <property type="entry name" value="Response_reg"/>
    <property type="match status" value="1"/>
</dbReference>
<proteinExistence type="predicted"/>
<keyword evidence="3" id="KW-0597">Phosphoprotein</keyword>
<name>A0A6A7KDU8_9FIRM</name>
<dbReference type="Gene3D" id="3.40.50.2300">
    <property type="match status" value="1"/>
</dbReference>
<dbReference type="EMBL" id="WHNX01000061">
    <property type="protein sequence ID" value="MPW27327.1"/>
    <property type="molecule type" value="Genomic_DNA"/>
</dbReference>
<evidence type="ECO:0000259" key="4">
    <source>
        <dbReference type="PROSITE" id="PS50110"/>
    </source>
</evidence>
<evidence type="ECO:0000313" key="6">
    <source>
        <dbReference type="EMBL" id="MPW27327.1"/>
    </source>
</evidence>
<evidence type="ECO:0000259" key="5">
    <source>
        <dbReference type="PROSITE" id="PS50930"/>
    </source>
</evidence>
<dbReference type="PANTHER" id="PTHR37299">
    <property type="entry name" value="TRANSCRIPTIONAL REGULATOR-RELATED"/>
    <property type="match status" value="1"/>
</dbReference>
<dbReference type="GO" id="GO:0000156">
    <property type="term" value="F:phosphorelay response regulator activity"/>
    <property type="evidence" value="ECO:0007669"/>
    <property type="project" value="InterPro"/>
</dbReference>
<evidence type="ECO:0000256" key="2">
    <source>
        <dbReference type="ARBA" id="ARBA00024867"/>
    </source>
</evidence>
<comment type="caution">
    <text evidence="6">The sequence shown here is derived from an EMBL/GenBank/DDBJ whole genome shotgun (WGS) entry which is preliminary data.</text>
</comment>
<sequence length="235" mass="27637">MKTILIVEDHEIIQIWLEQILLSIDPHLNILKTAYAKHALEYSKNNIIHAFLLDIKLLDYSGLTLGEQIREIPAYKFTPIVFITGLPTKEMIAFKELHSYDYLVKPFTEDDFKKTMEPIINFYIRPVEKNQAKLQLKHKEIIYNFKQSDIVYVESKNKKLIVNTQQETATVTGYTLKSIHKELEEKFIRCHKAYIINTDYIEKVDKKNSNIYLVNSNDTIPLGRRYIQNFKGILL</sequence>
<protein>
    <recommendedName>
        <fullName evidence="1">Stage 0 sporulation protein A homolog</fullName>
    </recommendedName>
</protein>
<dbReference type="RefSeq" id="WP_152806954.1">
    <property type="nucleotide sequence ID" value="NZ_WHNX01000061.1"/>
</dbReference>
<dbReference type="PANTHER" id="PTHR37299:SF1">
    <property type="entry name" value="STAGE 0 SPORULATION PROTEIN A HOMOLOG"/>
    <property type="match status" value="1"/>
</dbReference>
<dbReference type="AlphaFoldDB" id="A0A6A7KDU8"/>
<gene>
    <name evidence="6" type="ORF">GC105_16295</name>
</gene>
<dbReference type="PROSITE" id="PS50930">
    <property type="entry name" value="HTH_LYTTR"/>
    <property type="match status" value="1"/>
</dbReference>
<dbReference type="InterPro" id="IPR046947">
    <property type="entry name" value="LytR-like"/>
</dbReference>
<feature type="modified residue" description="4-aspartylphosphate" evidence="3">
    <location>
        <position position="54"/>
    </location>
</feature>
<evidence type="ECO:0000256" key="3">
    <source>
        <dbReference type="PROSITE-ProRule" id="PRU00169"/>
    </source>
</evidence>
<comment type="function">
    <text evidence="2">May play the central regulatory role in sporulation. It may be an element of the effector pathway responsible for the activation of sporulation genes in response to nutritional stress. Spo0A may act in concert with spo0H (a sigma factor) to control the expression of some genes that are critical to the sporulation process.</text>
</comment>
<dbReference type="SUPFAM" id="SSF52172">
    <property type="entry name" value="CheY-like"/>
    <property type="match status" value="1"/>
</dbReference>
<organism evidence="6 7">
    <name type="scientific">Alkalibaculum sporogenes</name>
    <dbReference type="NCBI Taxonomy" id="2655001"/>
    <lineage>
        <taxon>Bacteria</taxon>
        <taxon>Bacillati</taxon>
        <taxon>Bacillota</taxon>
        <taxon>Clostridia</taxon>
        <taxon>Eubacteriales</taxon>
        <taxon>Eubacteriaceae</taxon>
        <taxon>Alkalibaculum</taxon>
    </lineage>
</organism>
<dbReference type="PROSITE" id="PS50110">
    <property type="entry name" value="RESPONSE_REGULATORY"/>
    <property type="match status" value="1"/>
</dbReference>
<dbReference type="InterPro" id="IPR001789">
    <property type="entry name" value="Sig_transdc_resp-reg_receiver"/>
</dbReference>
<dbReference type="Gene3D" id="2.40.50.1020">
    <property type="entry name" value="LytTr DNA-binding domain"/>
    <property type="match status" value="1"/>
</dbReference>
<dbReference type="SMART" id="SM00850">
    <property type="entry name" value="LytTR"/>
    <property type="match status" value="1"/>
</dbReference>
<keyword evidence="7" id="KW-1185">Reference proteome</keyword>
<feature type="domain" description="Response regulatory" evidence="4">
    <location>
        <begin position="3"/>
        <end position="120"/>
    </location>
</feature>
<feature type="domain" description="HTH LytTR-type" evidence="5">
    <location>
        <begin position="134"/>
        <end position="235"/>
    </location>
</feature>
<dbReference type="GO" id="GO:0003677">
    <property type="term" value="F:DNA binding"/>
    <property type="evidence" value="ECO:0007669"/>
    <property type="project" value="InterPro"/>
</dbReference>
<dbReference type="SMART" id="SM00448">
    <property type="entry name" value="REC"/>
    <property type="match status" value="1"/>
</dbReference>
<evidence type="ECO:0000313" key="7">
    <source>
        <dbReference type="Proteomes" id="UP000440004"/>
    </source>
</evidence>
<dbReference type="Pfam" id="PF04397">
    <property type="entry name" value="LytTR"/>
    <property type="match status" value="1"/>
</dbReference>
<dbReference type="Proteomes" id="UP000440004">
    <property type="component" value="Unassembled WGS sequence"/>
</dbReference>
<evidence type="ECO:0000256" key="1">
    <source>
        <dbReference type="ARBA" id="ARBA00018672"/>
    </source>
</evidence>
<dbReference type="InterPro" id="IPR007492">
    <property type="entry name" value="LytTR_DNA-bd_dom"/>
</dbReference>
<accession>A0A6A7KDU8</accession>
<reference evidence="6 7" key="1">
    <citation type="submission" date="2019-10" db="EMBL/GenBank/DDBJ databases">
        <title>Alkalibaculum tamaniensis sp.nov., a new alkaliphilic acetogen, isolated on methoxylated aromatics from a mud volcano.</title>
        <authorList>
            <person name="Khomyakova M.A."/>
            <person name="Merkel A.Y."/>
            <person name="Bonch-Osmolovskaya E.A."/>
            <person name="Slobodkin A.I."/>
        </authorList>
    </citation>
    <scope>NUCLEOTIDE SEQUENCE [LARGE SCALE GENOMIC DNA]</scope>
    <source>
        <strain evidence="6 7">M08DMB</strain>
    </source>
</reference>